<name>N1WCN9_9LEPT</name>
<feature type="signal peptide" evidence="1">
    <location>
        <begin position="1"/>
        <end position="19"/>
    </location>
</feature>
<sequence>MFKKFCFLIAILLILPLYAEDIDQTNKMIVKVVDPSQQKEGDKIQFEALSFSHGVSMPLTSDGPSYRPVYQDYTLTKYLDLHSAYWMERCAGGGLIPEVILTYYRRNKAATNYKAMEVHLTNVIVSSFSTGGGGDQPLETVTFSFESIRYSVSVPSSTGKLDTKTFVGKVPKN</sequence>
<dbReference type="Proteomes" id="UP000012313">
    <property type="component" value="Unassembled WGS sequence"/>
</dbReference>
<dbReference type="STRING" id="1218598.LEP1GSC060_1776"/>
<keyword evidence="1" id="KW-0732">Signal</keyword>
<dbReference type="Pfam" id="PF05638">
    <property type="entry name" value="T6SS_HCP"/>
    <property type="match status" value="1"/>
</dbReference>
<accession>N1WCN9</accession>
<protein>
    <submittedName>
        <fullName evidence="2">PF05638 family protein</fullName>
    </submittedName>
</protein>
<dbReference type="OrthoDB" id="343505at2"/>
<evidence type="ECO:0000313" key="2">
    <source>
        <dbReference type="EMBL" id="EMY78001.1"/>
    </source>
</evidence>
<keyword evidence="3" id="KW-1185">Reference proteome</keyword>
<proteinExistence type="predicted"/>
<dbReference type="AlphaFoldDB" id="N1WCN9"/>
<evidence type="ECO:0000256" key="1">
    <source>
        <dbReference type="SAM" id="SignalP"/>
    </source>
</evidence>
<dbReference type="InterPro" id="IPR008514">
    <property type="entry name" value="T6SS_Hcp"/>
</dbReference>
<dbReference type="PANTHER" id="PTHR36152">
    <property type="entry name" value="CYTOPLASMIC PROTEIN-RELATED"/>
    <property type="match status" value="1"/>
</dbReference>
<dbReference type="InterPro" id="IPR053165">
    <property type="entry name" value="HSI-I_assembly_Hcp1"/>
</dbReference>
<evidence type="ECO:0000313" key="3">
    <source>
        <dbReference type="Proteomes" id="UP000012313"/>
    </source>
</evidence>
<organism evidence="2 3">
    <name type="scientific">Leptospira weilii serovar Ranarum str. ICFT</name>
    <dbReference type="NCBI Taxonomy" id="1218598"/>
    <lineage>
        <taxon>Bacteria</taxon>
        <taxon>Pseudomonadati</taxon>
        <taxon>Spirochaetota</taxon>
        <taxon>Spirochaetia</taxon>
        <taxon>Leptospirales</taxon>
        <taxon>Leptospiraceae</taxon>
        <taxon>Leptospira</taxon>
    </lineage>
</organism>
<dbReference type="Gene3D" id="2.30.110.20">
    <property type="entry name" value="Hcp1-like"/>
    <property type="match status" value="1"/>
</dbReference>
<feature type="chain" id="PRO_5004113296" evidence="1">
    <location>
        <begin position="20"/>
        <end position="173"/>
    </location>
</feature>
<dbReference type="PANTHER" id="PTHR36152:SF5">
    <property type="entry name" value="PROTEIN HCP1"/>
    <property type="match status" value="1"/>
</dbReference>
<dbReference type="RefSeq" id="WP_003000842.1">
    <property type="nucleotide sequence ID" value="NZ_AOHC02000026.1"/>
</dbReference>
<reference evidence="2" key="1">
    <citation type="submission" date="2013-03" db="EMBL/GenBank/DDBJ databases">
        <authorList>
            <person name="Harkins D.M."/>
            <person name="Durkin A.S."/>
            <person name="Brinkac L.M."/>
            <person name="Haft D.H."/>
            <person name="Selengut J.D."/>
            <person name="Sanka R."/>
            <person name="DePew J."/>
            <person name="Purushe J."/>
            <person name="Hartskeerl R.A."/>
            <person name="Ahmed A."/>
            <person name="van der Linden H."/>
            <person name="Goris M.G.A."/>
            <person name="Vinetz J.M."/>
            <person name="Sutton G.G."/>
            <person name="Nierman W.C."/>
            <person name="Fouts D.E."/>
        </authorList>
    </citation>
    <scope>NUCLEOTIDE SEQUENCE [LARGE SCALE GENOMIC DNA]</scope>
    <source>
        <strain evidence="2">ICFT</strain>
    </source>
</reference>
<dbReference type="InterPro" id="IPR036624">
    <property type="entry name" value="Hcp1-lik_sf"/>
</dbReference>
<dbReference type="SUPFAM" id="SSF141452">
    <property type="entry name" value="Hcp1-like"/>
    <property type="match status" value="1"/>
</dbReference>
<gene>
    <name evidence="2" type="ORF">LEP1GSC060_1776</name>
</gene>
<comment type="caution">
    <text evidence="2">The sequence shown here is derived from an EMBL/GenBank/DDBJ whole genome shotgun (WGS) entry which is preliminary data.</text>
</comment>
<dbReference type="EMBL" id="AOHC02000026">
    <property type="protein sequence ID" value="EMY78001.1"/>
    <property type="molecule type" value="Genomic_DNA"/>
</dbReference>